<dbReference type="Gene3D" id="2.40.160.120">
    <property type="match status" value="1"/>
</dbReference>
<dbReference type="AlphaFoldDB" id="A0AA86TVZ8"/>
<evidence type="ECO:0000313" key="1">
    <source>
        <dbReference type="EMBL" id="CAI9923623.1"/>
    </source>
</evidence>
<dbReference type="SUPFAM" id="SSF144000">
    <property type="entry name" value="Oxysterol-binding protein-like"/>
    <property type="match status" value="1"/>
</dbReference>
<protein>
    <submittedName>
        <fullName evidence="1">Oxysterol-binding protein</fullName>
    </submittedName>
    <submittedName>
        <fullName evidence="3">Oxysterol-binding_protein</fullName>
    </submittedName>
</protein>
<gene>
    <name evidence="1" type="ORF">HINF_LOCUS11268</name>
    <name evidence="2" type="ORF">HINF_LOCUS26573</name>
    <name evidence="3" type="ORF">HINF_LOCUS63586</name>
    <name evidence="4" type="ORF">HINF_LOCUS67417</name>
</gene>
<dbReference type="GO" id="GO:0032934">
    <property type="term" value="F:sterol binding"/>
    <property type="evidence" value="ECO:0007669"/>
    <property type="project" value="TreeGrafter"/>
</dbReference>
<comment type="caution">
    <text evidence="1">The sequence shown here is derived from an EMBL/GenBank/DDBJ whole genome shotgun (WGS) entry which is preliminary data.</text>
</comment>
<organism evidence="1">
    <name type="scientific">Hexamita inflata</name>
    <dbReference type="NCBI Taxonomy" id="28002"/>
    <lineage>
        <taxon>Eukaryota</taxon>
        <taxon>Metamonada</taxon>
        <taxon>Diplomonadida</taxon>
        <taxon>Hexamitidae</taxon>
        <taxon>Hexamitinae</taxon>
        <taxon>Hexamita</taxon>
    </lineage>
</organism>
<dbReference type="Pfam" id="PF01237">
    <property type="entry name" value="Oxysterol_BP"/>
    <property type="match status" value="1"/>
</dbReference>
<sequence>MADVIEELKNEQASDVFLKDNGGICFNSQVIQQAQRDLGIELVKKAGKSIFKGKGIMRMSLPPRVNVFDTRSQLETVSSDHFSFGNLIKAANQQGEERKDSCLRYYFDILLETVMHQLKPFNPLMGETFSDSFMLQFENISYTIIVEAEQIMNHPPTSLYNIKVNSESEHLFTLNGCASLDASLLMNHSDVKRTGLNRVVFAKNQPQVFEFEQPVLRVYGLFYGQRWCHFMGKSNIAFYMNNCKVSCAYIRDEEKKVVVGESVELTFAKSESAFKSATKDHVYGLLGKQKINGSVMGEIFKDQILIWNNQKAQQSIQSQNTTPCFSDCRNRPDIIQFKLGNDEDADKHKNILEERQRADRKLRGCE</sequence>
<evidence type="ECO:0000313" key="3">
    <source>
        <dbReference type="EMBL" id="CAL6087314.1"/>
    </source>
</evidence>
<reference evidence="1" key="1">
    <citation type="submission" date="2023-06" db="EMBL/GenBank/DDBJ databases">
        <authorList>
            <person name="Kurt Z."/>
        </authorList>
    </citation>
    <scope>NUCLEOTIDE SEQUENCE</scope>
</reference>
<dbReference type="EMBL" id="CAXDID020000400">
    <property type="protein sequence ID" value="CAL6087314.1"/>
    <property type="molecule type" value="Genomic_DNA"/>
</dbReference>
<dbReference type="InterPro" id="IPR000648">
    <property type="entry name" value="Oxysterol-bd"/>
</dbReference>
<dbReference type="PANTHER" id="PTHR10972">
    <property type="entry name" value="OXYSTEROL-BINDING PROTEIN-RELATED"/>
    <property type="match status" value="1"/>
</dbReference>
<keyword evidence="5" id="KW-1185">Reference proteome</keyword>
<proteinExistence type="predicted"/>
<name>A0AA86TVZ8_9EUKA</name>
<reference evidence="3 5" key="2">
    <citation type="submission" date="2024-07" db="EMBL/GenBank/DDBJ databases">
        <authorList>
            <person name="Akdeniz Z."/>
        </authorList>
    </citation>
    <scope>NUCLEOTIDE SEQUENCE [LARGE SCALE GENOMIC DNA]</scope>
</reference>
<evidence type="ECO:0000313" key="2">
    <source>
        <dbReference type="EMBL" id="CAI9938928.1"/>
    </source>
</evidence>
<dbReference type="EMBL" id="CATOUU010000659">
    <property type="protein sequence ID" value="CAI9938928.1"/>
    <property type="molecule type" value="Genomic_DNA"/>
</dbReference>
<accession>A0AA86TVZ8</accession>
<dbReference type="InterPro" id="IPR037239">
    <property type="entry name" value="OSBP_sf"/>
</dbReference>
<evidence type="ECO:0000313" key="4">
    <source>
        <dbReference type="EMBL" id="CAL6094328.1"/>
    </source>
</evidence>
<evidence type="ECO:0000313" key="5">
    <source>
        <dbReference type="Proteomes" id="UP001642409"/>
    </source>
</evidence>
<dbReference type="GO" id="GO:0016020">
    <property type="term" value="C:membrane"/>
    <property type="evidence" value="ECO:0007669"/>
    <property type="project" value="TreeGrafter"/>
</dbReference>
<dbReference type="PANTHER" id="PTHR10972:SF148">
    <property type="entry name" value="OXYSTEROL-BINDING PROTEIN 9"/>
    <property type="match status" value="1"/>
</dbReference>
<dbReference type="GO" id="GO:0005829">
    <property type="term" value="C:cytosol"/>
    <property type="evidence" value="ECO:0007669"/>
    <property type="project" value="TreeGrafter"/>
</dbReference>
<dbReference type="EMBL" id="CAXDID020000465">
    <property type="protein sequence ID" value="CAL6094328.1"/>
    <property type="molecule type" value="Genomic_DNA"/>
</dbReference>
<dbReference type="Proteomes" id="UP001642409">
    <property type="component" value="Unassembled WGS sequence"/>
</dbReference>
<dbReference type="EMBL" id="CATOUU010000288">
    <property type="protein sequence ID" value="CAI9923623.1"/>
    <property type="molecule type" value="Genomic_DNA"/>
</dbReference>